<evidence type="ECO:0000313" key="12">
    <source>
        <dbReference type="Proteomes" id="UP000078542"/>
    </source>
</evidence>
<keyword evidence="3" id="KW-0716">Sensory transduction</keyword>
<comment type="subcellular location">
    <subcellularLocation>
        <location evidence="1">Cell membrane</location>
        <topology evidence="1">Multi-pass membrane protein</topology>
    </subcellularLocation>
</comment>
<keyword evidence="9" id="KW-0807">Transducer</keyword>
<keyword evidence="4 10" id="KW-0812">Transmembrane</keyword>
<evidence type="ECO:0000256" key="7">
    <source>
        <dbReference type="ARBA" id="ARBA00023136"/>
    </source>
</evidence>
<feature type="transmembrane region" description="Helical" evidence="10">
    <location>
        <begin position="6"/>
        <end position="26"/>
    </location>
</feature>
<evidence type="ECO:0000256" key="4">
    <source>
        <dbReference type="ARBA" id="ARBA00022692"/>
    </source>
</evidence>
<evidence type="ECO:0000256" key="9">
    <source>
        <dbReference type="ARBA" id="ARBA00023224"/>
    </source>
</evidence>
<evidence type="ECO:0000256" key="6">
    <source>
        <dbReference type="ARBA" id="ARBA00022989"/>
    </source>
</evidence>
<evidence type="ECO:0000256" key="1">
    <source>
        <dbReference type="ARBA" id="ARBA00004651"/>
    </source>
</evidence>
<feature type="transmembrane region" description="Helical" evidence="10">
    <location>
        <begin position="169"/>
        <end position="189"/>
    </location>
</feature>
<proteinExistence type="predicted"/>
<dbReference type="STRING" id="456900.A0A151IAU6"/>
<accession>A0A151IAU6</accession>
<reference evidence="11 12" key="1">
    <citation type="submission" date="2016-03" db="EMBL/GenBank/DDBJ databases">
        <title>Cyphomyrmex costatus WGS genome.</title>
        <authorList>
            <person name="Nygaard S."/>
            <person name="Hu H."/>
            <person name="Boomsma J."/>
            <person name="Zhang G."/>
        </authorList>
    </citation>
    <scope>NUCLEOTIDE SEQUENCE [LARGE SCALE GENOMIC DNA]</scope>
    <source>
        <strain evidence="11">MS0001</strain>
        <tissue evidence="11">Whole body</tissue>
    </source>
</reference>
<dbReference type="GO" id="GO:0004984">
    <property type="term" value="F:olfactory receptor activity"/>
    <property type="evidence" value="ECO:0007669"/>
    <property type="project" value="InterPro"/>
</dbReference>
<feature type="transmembrane region" description="Helical" evidence="10">
    <location>
        <begin position="53"/>
        <end position="72"/>
    </location>
</feature>
<organism evidence="11 12">
    <name type="scientific">Cyphomyrmex costatus</name>
    <dbReference type="NCBI Taxonomy" id="456900"/>
    <lineage>
        <taxon>Eukaryota</taxon>
        <taxon>Metazoa</taxon>
        <taxon>Ecdysozoa</taxon>
        <taxon>Arthropoda</taxon>
        <taxon>Hexapoda</taxon>
        <taxon>Insecta</taxon>
        <taxon>Pterygota</taxon>
        <taxon>Neoptera</taxon>
        <taxon>Endopterygota</taxon>
        <taxon>Hymenoptera</taxon>
        <taxon>Apocrita</taxon>
        <taxon>Aculeata</taxon>
        <taxon>Formicoidea</taxon>
        <taxon>Formicidae</taxon>
        <taxon>Myrmicinae</taxon>
        <taxon>Cyphomyrmex</taxon>
    </lineage>
</organism>
<keyword evidence="8" id="KW-0675">Receptor</keyword>
<sequence>MYVFFAVYFIVFTIFYLLIPLIPRILDVVKPLNESRPLVFVFPVEYRVDKEKYYYPILFHCYATSLTTITILFTVDTTYIMCVLHACSLFIVISHRLENITGEAKTKLEDEKNICTGRHYHLLTEEHGSTGNDYRELMICLKRHQLALEFVLRTFLLHVQILNSTFTQATFILLSLNMLILSIIGIQLINNLEHTNEIIRSIFVTCAVFMHLICMCIPGQLLIDRSTEVFDKA</sequence>
<dbReference type="Proteomes" id="UP000078542">
    <property type="component" value="Unassembled WGS sequence"/>
</dbReference>
<feature type="transmembrane region" description="Helical" evidence="10">
    <location>
        <begin position="201"/>
        <end position="223"/>
    </location>
</feature>
<evidence type="ECO:0000256" key="5">
    <source>
        <dbReference type="ARBA" id="ARBA00022725"/>
    </source>
</evidence>
<evidence type="ECO:0008006" key="13">
    <source>
        <dbReference type="Google" id="ProtNLM"/>
    </source>
</evidence>
<dbReference type="GO" id="GO:0007165">
    <property type="term" value="P:signal transduction"/>
    <property type="evidence" value="ECO:0007669"/>
    <property type="project" value="UniProtKB-KW"/>
</dbReference>
<keyword evidence="7 10" id="KW-0472">Membrane</keyword>
<dbReference type="PANTHER" id="PTHR21137:SF35">
    <property type="entry name" value="ODORANT RECEPTOR 19A-RELATED"/>
    <property type="match status" value="1"/>
</dbReference>
<protein>
    <recommendedName>
        <fullName evidence="13">Odorant receptor 13a</fullName>
    </recommendedName>
</protein>
<evidence type="ECO:0000313" key="11">
    <source>
        <dbReference type="EMBL" id="KYM96668.1"/>
    </source>
</evidence>
<gene>
    <name evidence="11" type="ORF">ALC62_12664</name>
</gene>
<dbReference type="EMBL" id="KQ978163">
    <property type="protein sequence ID" value="KYM96668.1"/>
    <property type="molecule type" value="Genomic_DNA"/>
</dbReference>
<evidence type="ECO:0000256" key="3">
    <source>
        <dbReference type="ARBA" id="ARBA00022606"/>
    </source>
</evidence>
<dbReference type="PANTHER" id="PTHR21137">
    <property type="entry name" value="ODORANT RECEPTOR"/>
    <property type="match status" value="1"/>
</dbReference>
<dbReference type="GO" id="GO:0005886">
    <property type="term" value="C:plasma membrane"/>
    <property type="evidence" value="ECO:0007669"/>
    <property type="project" value="UniProtKB-SubCell"/>
</dbReference>
<keyword evidence="2" id="KW-1003">Cell membrane</keyword>
<dbReference type="Pfam" id="PF02949">
    <property type="entry name" value="7tm_6"/>
    <property type="match status" value="1"/>
</dbReference>
<dbReference type="InterPro" id="IPR004117">
    <property type="entry name" value="7tm6_olfct_rcpt"/>
</dbReference>
<keyword evidence="12" id="KW-1185">Reference proteome</keyword>
<evidence type="ECO:0000256" key="8">
    <source>
        <dbReference type="ARBA" id="ARBA00023170"/>
    </source>
</evidence>
<evidence type="ECO:0000256" key="2">
    <source>
        <dbReference type="ARBA" id="ARBA00022475"/>
    </source>
</evidence>
<keyword evidence="6 10" id="KW-1133">Transmembrane helix</keyword>
<dbReference type="AlphaFoldDB" id="A0A151IAU6"/>
<evidence type="ECO:0000256" key="10">
    <source>
        <dbReference type="SAM" id="Phobius"/>
    </source>
</evidence>
<keyword evidence="5" id="KW-0552">Olfaction</keyword>
<dbReference type="GO" id="GO:0005549">
    <property type="term" value="F:odorant binding"/>
    <property type="evidence" value="ECO:0007669"/>
    <property type="project" value="InterPro"/>
</dbReference>
<name>A0A151IAU6_9HYME</name>